<reference evidence="2" key="1">
    <citation type="submission" date="2022-03" db="EMBL/GenBank/DDBJ databases">
        <authorList>
            <person name="Brunel B."/>
        </authorList>
    </citation>
    <scope>NUCLEOTIDE SEQUENCE</scope>
    <source>
        <strain evidence="2">STM4922sample</strain>
    </source>
</reference>
<feature type="transmembrane region" description="Helical" evidence="1">
    <location>
        <begin position="25"/>
        <end position="50"/>
    </location>
</feature>
<accession>A0ABN8JF20</accession>
<keyword evidence="1" id="KW-0472">Membrane</keyword>
<proteinExistence type="predicted"/>
<gene>
    <name evidence="2" type="ORF">MES4922_170122</name>
</gene>
<evidence type="ECO:0000313" key="2">
    <source>
        <dbReference type="EMBL" id="CAH2396728.1"/>
    </source>
</evidence>
<keyword evidence="1" id="KW-0812">Transmembrane</keyword>
<evidence type="ECO:0000313" key="3">
    <source>
        <dbReference type="Proteomes" id="UP001152604"/>
    </source>
</evidence>
<organism evidence="2 3">
    <name type="scientific">Mesorhizobium ventifaucium</name>
    <dbReference type="NCBI Taxonomy" id="666020"/>
    <lineage>
        <taxon>Bacteria</taxon>
        <taxon>Pseudomonadati</taxon>
        <taxon>Pseudomonadota</taxon>
        <taxon>Alphaproteobacteria</taxon>
        <taxon>Hyphomicrobiales</taxon>
        <taxon>Phyllobacteriaceae</taxon>
        <taxon>Mesorhizobium</taxon>
    </lineage>
</organism>
<evidence type="ECO:0000256" key="1">
    <source>
        <dbReference type="SAM" id="Phobius"/>
    </source>
</evidence>
<keyword evidence="3" id="KW-1185">Reference proteome</keyword>
<protein>
    <submittedName>
        <fullName evidence="2">Uncharacterized protein</fullName>
    </submittedName>
</protein>
<comment type="caution">
    <text evidence="2">The sequence shown here is derived from an EMBL/GenBank/DDBJ whole genome shotgun (WGS) entry which is preliminary data.</text>
</comment>
<name>A0ABN8JF20_9HYPH</name>
<dbReference type="EMBL" id="CAKXZS010000009">
    <property type="protein sequence ID" value="CAH2396728.1"/>
    <property type="molecule type" value="Genomic_DNA"/>
</dbReference>
<dbReference type="Proteomes" id="UP001152604">
    <property type="component" value="Unassembled WGS sequence"/>
</dbReference>
<keyword evidence="1" id="KW-1133">Transmembrane helix</keyword>
<sequence>MGNSKRDTIHACNGLPAGRLVTGRVGMFAGILFGFAFGIGGLAAGPGVVVDIRASTSPFRFAPHAAA</sequence>